<evidence type="ECO:0000256" key="7">
    <source>
        <dbReference type="SAM" id="MobiDB-lite"/>
    </source>
</evidence>
<gene>
    <name evidence="9" type="ORF">PROFUN_11132</name>
</gene>
<comment type="subcellular location">
    <subcellularLocation>
        <location evidence="1">Cytoplasm</location>
        <location evidence="1">Cytoskeleton</location>
    </subcellularLocation>
</comment>
<feature type="compositionally biased region" description="Basic and acidic residues" evidence="7">
    <location>
        <begin position="146"/>
        <end position="156"/>
    </location>
</feature>
<dbReference type="PANTHER" id="PTHR10829:SF50">
    <property type="entry name" value="ADF-H DOMAIN-CONTAINING PROTEIN"/>
    <property type="match status" value="1"/>
</dbReference>
<reference evidence="9 10" key="1">
    <citation type="journal article" date="2018" name="Genome Biol. Evol.">
        <title>Multiple Roots of Fruiting Body Formation in Amoebozoa.</title>
        <authorList>
            <person name="Hillmann F."/>
            <person name="Forbes G."/>
            <person name="Novohradska S."/>
            <person name="Ferling I."/>
            <person name="Riege K."/>
            <person name="Groth M."/>
            <person name="Westermann M."/>
            <person name="Marz M."/>
            <person name="Spaller T."/>
            <person name="Winckler T."/>
            <person name="Schaap P."/>
            <person name="Glockner G."/>
        </authorList>
    </citation>
    <scope>NUCLEOTIDE SEQUENCE [LARGE SCALE GENOMIC DNA]</scope>
    <source>
        <strain evidence="9 10">Jena</strain>
    </source>
</reference>
<comment type="caution">
    <text evidence="9">The sequence shown here is derived from an EMBL/GenBank/DDBJ whole genome shotgun (WGS) entry which is preliminary data.</text>
</comment>
<dbReference type="FunFam" id="3.40.20.10:FF:000018">
    <property type="entry name" value="Coactosin-like 1"/>
    <property type="match status" value="3"/>
</dbReference>
<evidence type="ECO:0000256" key="5">
    <source>
        <dbReference type="ARBA" id="ARBA00038052"/>
    </source>
</evidence>
<dbReference type="Proteomes" id="UP000241769">
    <property type="component" value="Unassembled WGS sequence"/>
</dbReference>
<proteinExistence type="inferred from homology"/>
<dbReference type="InParanoid" id="A0A2P6NAS2"/>
<dbReference type="EMBL" id="MDYQ01000131">
    <property type="protein sequence ID" value="PRP81054.1"/>
    <property type="molecule type" value="Genomic_DNA"/>
</dbReference>
<dbReference type="Pfam" id="PF00241">
    <property type="entry name" value="Cofilin_ADF"/>
    <property type="match status" value="3"/>
</dbReference>
<evidence type="ECO:0000313" key="10">
    <source>
        <dbReference type="Proteomes" id="UP000241769"/>
    </source>
</evidence>
<keyword evidence="4" id="KW-0206">Cytoskeleton</keyword>
<evidence type="ECO:0000256" key="4">
    <source>
        <dbReference type="ARBA" id="ARBA00023212"/>
    </source>
</evidence>
<evidence type="ECO:0000313" key="9">
    <source>
        <dbReference type="EMBL" id="PRP81054.1"/>
    </source>
</evidence>
<dbReference type="SUPFAM" id="SSF55753">
    <property type="entry name" value="Actin depolymerizing proteins"/>
    <property type="match status" value="3"/>
</dbReference>
<evidence type="ECO:0000256" key="6">
    <source>
        <dbReference type="ARBA" id="ARBA00069392"/>
    </source>
</evidence>
<evidence type="ECO:0000259" key="8">
    <source>
        <dbReference type="PROSITE" id="PS51263"/>
    </source>
</evidence>
<dbReference type="OrthoDB" id="20822at2759"/>
<evidence type="ECO:0000256" key="3">
    <source>
        <dbReference type="ARBA" id="ARBA00023203"/>
    </source>
</evidence>
<accession>A0A2P6NAS2</accession>
<comment type="similarity">
    <text evidence="5">Belongs to the actin-binding proteins ADF family. Coactosin subfamily.</text>
</comment>
<dbReference type="InterPro" id="IPR002108">
    <property type="entry name" value="ADF-H"/>
</dbReference>
<evidence type="ECO:0000256" key="2">
    <source>
        <dbReference type="ARBA" id="ARBA00022490"/>
    </source>
</evidence>
<dbReference type="STRING" id="1890364.A0A2P6NAS2"/>
<name>A0A2P6NAS2_9EUKA</name>
<dbReference type="GO" id="GO:0051015">
    <property type="term" value="F:actin filament binding"/>
    <property type="evidence" value="ECO:0007669"/>
    <property type="project" value="TreeGrafter"/>
</dbReference>
<keyword evidence="2" id="KW-0963">Cytoplasm</keyword>
<dbReference type="PROSITE" id="PS51263">
    <property type="entry name" value="ADF_H"/>
    <property type="match status" value="3"/>
</dbReference>
<feature type="domain" description="ADF-H" evidence="8">
    <location>
        <begin position="357"/>
        <end position="490"/>
    </location>
</feature>
<dbReference type="SMART" id="SM00102">
    <property type="entry name" value="ADF"/>
    <property type="match status" value="3"/>
</dbReference>
<keyword evidence="3" id="KW-0009">Actin-binding</keyword>
<dbReference type="GO" id="GO:0030864">
    <property type="term" value="C:cortical actin cytoskeleton"/>
    <property type="evidence" value="ECO:0007669"/>
    <property type="project" value="TreeGrafter"/>
</dbReference>
<sequence length="501" mass="54420">MTTLQFADEQEYRASIREVRQDSSPVDWVLFGYENDKAQKLVSLGKGSGGINELATHLKDDIIAYGLVRKTDQIDDSTTVKFAFINFLGDNVPRMLKARVSVQQGAIKDFIGQYHVDINTSSRDEVTDAVLQEKIGLTSGSGSRVVNRDTGAREGANKGGRSTAAVNVKGATDLNFGDADALKSAIADVRSDSTPTDWTLFTYADETSNTIIQKSSGSDGVSGLLSNLSDDMVAYGLVRKIEKIDDSETVKFAYIRFVGEQIPRMLRARLGTHSGAVNAFFHPYHVTIEATEKSEISDDIIYKSIKAAAGTAVHVLPDQARPNVTQQWQPRNTGGTNTTNATTKAPVPKASLAGDQGLKYADESAIRNAIKEVRADDNPTDWALVGYEGDKGSTLVLNGKGSGGLEELRSHLRENAVGYGLLRTTDKIDNSVTVKFVFINWVGEKIDRMHRARLGTHKGQVHDLFAPFHVDINAAVESEVTADIVREKVQDASGSGSKVKH</sequence>
<organism evidence="9 10">
    <name type="scientific">Planoprotostelium fungivorum</name>
    <dbReference type="NCBI Taxonomy" id="1890364"/>
    <lineage>
        <taxon>Eukaryota</taxon>
        <taxon>Amoebozoa</taxon>
        <taxon>Evosea</taxon>
        <taxon>Variosea</taxon>
        <taxon>Cavosteliida</taxon>
        <taxon>Cavosteliaceae</taxon>
        <taxon>Planoprotostelium</taxon>
    </lineage>
</organism>
<feature type="compositionally biased region" description="Low complexity" evidence="7">
    <location>
        <begin position="332"/>
        <end position="343"/>
    </location>
</feature>
<feature type="domain" description="ADF-H" evidence="8">
    <location>
        <begin position="173"/>
        <end position="306"/>
    </location>
</feature>
<dbReference type="InterPro" id="IPR029006">
    <property type="entry name" value="ADF-H/Gelsolin-like_dom_sf"/>
</dbReference>
<evidence type="ECO:0000256" key="1">
    <source>
        <dbReference type="ARBA" id="ARBA00004245"/>
    </source>
</evidence>
<dbReference type="GO" id="GO:0005884">
    <property type="term" value="C:actin filament"/>
    <property type="evidence" value="ECO:0007669"/>
    <property type="project" value="TreeGrafter"/>
</dbReference>
<protein>
    <recommendedName>
        <fullName evidence="6">Coactosin</fullName>
    </recommendedName>
</protein>
<dbReference type="PANTHER" id="PTHR10829">
    <property type="entry name" value="CORTACTIN AND DREBRIN"/>
    <property type="match status" value="1"/>
</dbReference>
<dbReference type="Gene3D" id="3.40.20.10">
    <property type="entry name" value="Severin"/>
    <property type="match status" value="3"/>
</dbReference>
<feature type="domain" description="ADF-H" evidence="8">
    <location>
        <begin position="3"/>
        <end position="136"/>
    </location>
</feature>
<dbReference type="CDD" id="cd11282">
    <property type="entry name" value="ADF_coactosin_like"/>
    <property type="match status" value="3"/>
</dbReference>
<keyword evidence="10" id="KW-1185">Reference proteome</keyword>
<dbReference type="GO" id="GO:0030833">
    <property type="term" value="P:regulation of actin filament polymerization"/>
    <property type="evidence" value="ECO:0007669"/>
    <property type="project" value="TreeGrafter"/>
</dbReference>
<feature type="region of interest" description="Disordered" evidence="7">
    <location>
        <begin position="141"/>
        <end position="163"/>
    </location>
</feature>
<dbReference type="AlphaFoldDB" id="A0A2P6NAS2"/>
<feature type="region of interest" description="Disordered" evidence="7">
    <location>
        <begin position="325"/>
        <end position="350"/>
    </location>
</feature>
<dbReference type="GO" id="GO:0030427">
    <property type="term" value="C:site of polarized growth"/>
    <property type="evidence" value="ECO:0007669"/>
    <property type="project" value="TreeGrafter"/>
</dbReference>